<evidence type="ECO:0000256" key="3">
    <source>
        <dbReference type="ARBA" id="ARBA00022598"/>
    </source>
</evidence>
<dbReference type="InterPro" id="IPR014729">
    <property type="entry name" value="Rossmann-like_a/b/a_fold"/>
</dbReference>
<comment type="caution">
    <text evidence="8">Lacks conserved residue(s) required for the propagation of feature annotation.</text>
</comment>
<comment type="subcellular location">
    <subcellularLocation>
        <location evidence="1 8">Cytoplasm</location>
    </subcellularLocation>
</comment>
<evidence type="ECO:0000256" key="6">
    <source>
        <dbReference type="ARBA" id="ARBA00022840"/>
    </source>
</evidence>
<evidence type="ECO:0000256" key="4">
    <source>
        <dbReference type="ARBA" id="ARBA00022694"/>
    </source>
</evidence>
<evidence type="ECO:0000256" key="8">
    <source>
        <dbReference type="HAMAP-Rule" id="MF_01161"/>
    </source>
</evidence>
<dbReference type="SUPFAM" id="SSF56037">
    <property type="entry name" value="PheT/TilS domain"/>
    <property type="match status" value="1"/>
</dbReference>
<evidence type="ECO:0000256" key="1">
    <source>
        <dbReference type="ARBA" id="ARBA00004496"/>
    </source>
</evidence>
<evidence type="ECO:0000256" key="2">
    <source>
        <dbReference type="ARBA" id="ARBA00022490"/>
    </source>
</evidence>
<dbReference type="GO" id="GO:0005524">
    <property type="term" value="F:ATP binding"/>
    <property type="evidence" value="ECO:0007669"/>
    <property type="project" value="UniProtKB-KW"/>
</dbReference>
<keyword evidence="5" id="KW-0547">Nucleotide-binding</keyword>
<keyword evidence="2 8" id="KW-0963">Cytoplasm</keyword>
<dbReference type="InterPro" id="IPR011063">
    <property type="entry name" value="TilS/TtcA_N"/>
</dbReference>
<feature type="domain" description="Lysidine-tRNA(Ile) synthetase C-terminal" evidence="9">
    <location>
        <begin position="356"/>
        <end position="427"/>
    </location>
</feature>
<gene>
    <name evidence="8" type="primary">tilS</name>
    <name evidence="10" type="ORF">SAMN05216366_10863</name>
</gene>
<accession>A0A1H0QL71</accession>
<dbReference type="InterPro" id="IPR012795">
    <property type="entry name" value="tRNA_Ile_lys_synt_N"/>
</dbReference>
<dbReference type="NCBIfam" id="TIGR02433">
    <property type="entry name" value="lysidine_TilS_C"/>
    <property type="match status" value="1"/>
</dbReference>
<dbReference type="InterPro" id="IPR012796">
    <property type="entry name" value="Lysidine-tRNA-synth_C"/>
</dbReference>
<evidence type="ECO:0000259" key="9">
    <source>
        <dbReference type="SMART" id="SM00977"/>
    </source>
</evidence>
<organism evidence="10 11">
    <name type="scientific">Selenomonas ruminantium</name>
    <dbReference type="NCBI Taxonomy" id="971"/>
    <lineage>
        <taxon>Bacteria</taxon>
        <taxon>Bacillati</taxon>
        <taxon>Bacillota</taxon>
        <taxon>Negativicutes</taxon>
        <taxon>Selenomonadales</taxon>
        <taxon>Selenomonadaceae</taxon>
        <taxon>Selenomonas</taxon>
    </lineage>
</organism>
<comment type="catalytic activity">
    <reaction evidence="7 8">
        <text>cytidine(34) in tRNA(Ile2) + L-lysine + ATP = lysidine(34) in tRNA(Ile2) + AMP + diphosphate + H(+)</text>
        <dbReference type="Rhea" id="RHEA:43744"/>
        <dbReference type="Rhea" id="RHEA-COMP:10625"/>
        <dbReference type="Rhea" id="RHEA-COMP:10670"/>
        <dbReference type="ChEBI" id="CHEBI:15378"/>
        <dbReference type="ChEBI" id="CHEBI:30616"/>
        <dbReference type="ChEBI" id="CHEBI:32551"/>
        <dbReference type="ChEBI" id="CHEBI:33019"/>
        <dbReference type="ChEBI" id="CHEBI:82748"/>
        <dbReference type="ChEBI" id="CHEBI:83665"/>
        <dbReference type="ChEBI" id="CHEBI:456215"/>
        <dbReference type="EC" id="6.3.4.19"/>
    </reaction>
</comment>
<dbReference type="SUPFAM" id="SSF52402">
    <property type="entry name" value="Adenine nucleotide alpha hydrolases-like"/>
    <property type="match status" value="1"/>
</dbReference>
<dbReference type="SUPFAM" id="SSF82829">
    <property type="entry name" value="MesJ substrate recognition domain-like"/>
    <property type="match status" value="1"/>
</dbReference>
<dbReference type="SMART" id="SM00977">
    <property type="entry name" value="TilS_C"/>
    <property type="match status" value="1"/>
</dbReference>
<dbReference type="GO" id="GO:0032267">
    <property type="term" value="F:tRNA(Ile)-lysidine synthase activity"/>
    <property type="evidence" value="ECO:0007669"/>
    <property type="project" value="UniProtKB-EC"/>
</dbReference>
<dbReference type="PANTHER" id="PTHR43033:SF1">
    <property type="entry name" value="TRNA(ILE)-LYSIDINE SYNTHASE-RELATED"/>
    <property type="match status" value="1"/>
</dbReference>
<dbReference type="NCBIfam" id="TIGR02432">
    <property type="entry name" value="lysidine_TilS_N"/>
    <property type="match status" value="1"/>
</dbReference>
<evidence type="ECO:0000313" key="10">
    <source>
        <dbReference type="EMBL" id="SDP18067.1"/>
    </source>
</evidence>
<comment type="similarity">
    <text evidence="8">Belongs to the tRNA(Ile)-lysidine synthase family.</text>
</comment>
<sequence length="434" mass="49373">MALLHMLWQLAPRNEWQIAAAHYEHGIRGEDSLADARFVEGFCRERHIPCFVEHGNAPQAAADSSHSLEQAARNLRYEFLERVRQTQGYDCIATAHHADDQAETVLMRILRGTGVKGLGAMRPQSGAEGRIVRPLLGFTKAELLAYCRQEQIPYREDATNFEADCTRNRLRLELLPQLQREYNPEISRALCQLADVAAEENDFLQREIDRYGMDEAYMRQGDWALVQRKTAGLHPALQRGLIRKLWERTTGSALDLSYQQTELLRQLLLTGETSSQQELSHHYIARVAYGYLTIDRSGPDGQADPSKIDWPEAEVVIPGATCWGGFRLAAQWQDAVKAETMPDELYLLPENFPGKLVLRTRRPGDFMVLPGGRKKLKKLMIDDKIPQAERDTLLLLAAGSEIIWMIGRRRSARCLQGAADYHKILYLRIEKRGN</sequence>
<dbReference type="Pfam" id="PF11734">
    <property type="entry name" value="TilS_C"/>
    <property type="match status" value="1"/>
</dbReference>
<keyword evidence="3 8" id="KW-0436">Ligase</keyword>
<proteinExistence type="inferred from homology"/>
<evidence type="ECO:0000313" key="11">
    <source>
        <dbReference type="Proteomes" id="UP000182412"/>
    </source>
</evidence>
<protein>
    <recommendedName>
        <fullName evidence="8">tRNA(Ile)-lysidine synthase</fullName>
        <ecNumber evidence="8">6.3.4.19</ecNumber>
    </recommendedName>
    <alternativeName>
        <fullName evidence="8">tRNA(Ile)-2-lysyl-cytidine synthase</fullName>
    </alternativeName>
    <alternativeName>
        <fullName evidence="8">tRNA(Ile)-lysidine synthetase</fullName>
    </alternativeName>
</protein>
<dbReference type="EMBL" id="FNJQ01000008">
    <property type="protein sequence ID" value="SDP18067.1"/>
    <property type="molecule type" value="Genomic_DNA"/>
</dbReference>
<comment type="function">
    <text evidence="8">Ligates lysine onto the cytidine present at position 34 of the AUA codon-specific tRNA(Ile) that contains the anticodon CAU, in an ATP-dependent manner. Cytidine is converted to lysidine, thus changing the amino acid specificity of the tRNA from methionine to isoleucine.</text>
</comment>
<evidence type="ECO:0000256" key="7">
    <source>
        <dbReference type="ARBA" id="ARBA00048539"/>
    </source>
</evidence>
<dbReference type="Gene3D" id="3.40.50.620">
    <property type="entry name" value="HUPs"/>
    <property type="match status" value="1"/>
</dbReference>
<keyword evidence="4 8" id="KW-0819">tRNA processing</keyword>
<dbReference type="Pfam" id="PF01171">
    <property type="entry name" value="ATP_bind_3"/>
    <property type="match status" value="1"/>
</dbReference>
<dbReference type="Proteomes" id="UP000182412">
    <property type="component" value="Unassembled WGS sequence"/>
</dbReference>
<reference evidence="10 11" key="1">
    <citation type="submission" date="2016-10" db="EMBL/GenBank/DDBJ databases">
        <authorList>
            <person name="de Groot N.N."/>
        </authorList>
    </citation>
    <scope>NUCLEOTIDE SEQUENCE [LARGE SCALE GENOMIC DNA]</scope>
    <source>
        <strain evidence="10 11">S137</strain>
    </source>
</reference>
<dbReference type="PANTHER" id="PTHR43033">
    <property type="entry name" value="TRNA(ILE)-LYSIDINE SYNTHASE-RELATED"/>
    <property type="match status" value="1"/>
</dbReference>
<dbReference type="HAMAP" id="MF_01161">
    <property type="entry name" value="tRNA_Ile_lys_synt"/>
    <property type="match status" value="1"/>
</dbReference>
<dbReference type="GO" id="GO:0005737">
    <property type="term" value="C:cytoplasm"/>
    <property type="evidence" value="ECO:0007669"/>
    <property type="project" value="UniProtKB-SubCell"/>
</dbReference>
<name>A0A1H0QL71_SELRU</name>
<dbReference type="GO" id="GO:0006400">
    <property type="term" value="P:tRNA modification"/>
    <property type="evidence" value="ECO:0007669"/>
    <property type="project" value="UniProtKB-UniRule"/>
</dbReference>
<dbReference type="EC" id="6.3.4.19" evidence="8"/>
<dbReference type="Gene3D" id="1.20.59.20">
    <property type="match status" value="1"/>
</dbReference>
<dbReference type="InterPro" id="IPR012094">
    <property type="entry name" value="tRNA_Ile_lys_synt"/>
</dbReference>
<dbReference type="CDD" id="cd01992">
    <property type="entry name" value="TilS_N"/>
    <property type="match status" value="1"/>
</dbReference>
<dbReference type="AlphaFoldDB" id="A0A1H0QL71"/>
<evidence type="ECO:0000256" key="5">
    <source>
        <dbReference type="ARBA" id="ARBA00022741"/>
    </source>
</evidence>
<keyword evidence="6" id="KW-0067">ATP-binding</keyword>